<feature type="region of interest" description="Disordered" evidence="1">
    <location>
        <begin position="113"/>
        <end position="134"/>
    </location>
</feature>
<dbReference type="AlphaFoldDB" id="A0A6L7F2I1"/>
<dbReference type="InterPro" id="IPR044925">
    <property type="entry name" value="His-Me_finger_sf"/>
</dbReference>
<reference evidence="3 4" key="1">
    <citation type="submission" date="2019-12" db="EMBL/GenBank/DDBJ databases">
        <authorList>
            <person name="Kun Z."/>
        </authorList>
    </citation>
    <scope>NUCLEOTIDE SEQUENCE [LARGE SCALE GENOMIC DNA]</scope>
    <source>
        <strain evidence="3 4">YIM 123512</strain>
    </source>
</reference>
<keyword evidence="3" id="KW-0378">Hydrolase</keyword>
<sequence>MRECRGCGAELVKRHQQVYCSVRCQRELERRANVARWLETGTCNPATSRGHYVRTYINDEQGGRCAICLAPATWNGLPLAFVLDHVDGDSGNNHRDNLRLVCPNCDSQLPTFKMRNKGKGRHSRRERYADGRSY</sequence>
<name>A0A6L7F2I1_9ACTN</name>
<evidence type="ECO:0000256" key="1">
    <source>
        <dbReference type="SAM" id="MobiDB-lite"/>
    </source>
</evidence>
<keyword evidence="3" id="KW-0255">Endonuclease</keyword>
<feature type="domain" description="HNH nuclease" evidence="2">
    <location>
        <begin position="52"/>
        <end position="107"/>
    </location>
</feature>
<proteinExistence type="predicted"/>
<keyword evidence="4" id="KW-1185">Reference proteome</keyword>
<dbReference type="GO" id="GO:0004519">
    <property type="term" value="F:endonuclease activity"/>
    <property type="evidence" value="ECO:0007669"/>
    <property type="project" value="UniProtKB-KW"/>
</dbReference>
<evidence type="ECO:0000313" key="3">
    <source>
        <dbReference type="EMBL" id="MXG91541.1"/>
    </source>
</evidence>
<dbReference type="InterPro" id="IPR003615">
    <property type="entry name" value="HNH_nuc"/>
</dbReference>
<dbReference type="SUPFAM" id="SSF54060">
    <property type="entry name" value="His-Me finger endonucleases"/>
    <property type="match status" value="1"/>
</dbReference>
<dbReference type="EMBL" id="WUEK01000013">
    <property type="protein sequence ID" value="MXG91541.1"/>
    <property type="molecule type" value="Genomic_DNA"/>
</dbReference>
<dbReference type="Proteomes" id="UP000473325">
    <property type="component" value="Unassembled WGS sequence"/>
</dbReference>
<keyword evidence="3" id="KW-0540">Nuclease</keyword>
<organism evidence="3 4">
    <name type="scientific">Nocardioides flavescens</name>
    <dbReference type="NCBI Taxonomy" id="2691959"/>
    <lineage>
        <taxon>Bacteria</taxon>
        <taxon>Bacillati</taxon>
        <taxon>Actinomycetota</taxon>
        <taxon>Actinomycetes</taxon>
        <taxon>Propionibacteriales</taxon>
        <taxon>Nocardioidaceae</taxon>
        <taxon>Nocardioides</taxon>
    </lineage>
</organism>
<gene>
    <name evidence="3" type="ORF">GRQ65_18505</name>
</gene>
<dbReference type="CDD" id="cd00085">
    <property type="entry name" value="HNHc"/>
    <property type="match status" value="1"/>
</dbReference>
<accession>A0A6L7F2I1</accession>
<dbReference type="SMART" id="SM00507">
    <property type="entry name" value="HNHc"/>
    <property type="match status" value="1"/>
</dbReference>
<evidence type="ECO:0000259" key="2">
    <source>
        <dbReference type="SMART" id="SM00507"/>
    </source>
</evidence>
<protein>
    <submittedName>
        <fullName evidence="3">HNH endonuclease</fullName>
    </submittedName>
</protein>
<comment type="caution">
    <text evidence="3">The sequence shown here is derived from an EMBL/GenBank/DDBJ whole genome shotgun (WGS) entry which is preliminary data.</text>
</comment>
<evidence type="ECO:0000313" key="4">
    <source>
        <dbReference type="Proteomes" id="UP000473325"/>
    </source>
</evidence>
<feature type="compositionally biased region" description="Basic residues" evidence="1">
    <location>
        <begin position="114"/>
        <end position="125"/>
    </location>
</feature>